<dbReference type="AlphaFoldDB" id="A0A519BAT3"/>
<dbReference type="InterPro" id="IPR047324">
    <property type="entry name" value="LbH_gamma_CA-like"/>
</dbReference>
<dbReference type="Pfam" id="PF00132">
    <property type="entry name" value="Hexapep"/>
    <property type="match status" value="1"/>
</dbReference>
<dbReference type="SUPFAM" id="SSF51161">
    <property type="entry name" value="Trimeric LpxA-like enzymes"/>
    <property type="match status" value="1"/>
</dbReference>
<dbReference type="InterPro" id="IPR050484">
    <property type="entry name" value="Transf_Hexapept/Carb_Anhydrase"/>
</dbReference>
<dbReference type="CDD" id="cd04645">
    <property type="entry name" value="LbH_gamma_CA_like"/>
    <property type="match status" value="1"/>
</dbReference>
<sequence length="172" mass="18255">MIILPYLGKYPKINETVYLCDNTVIIGDVEIENGSSVWFGAVIRGDVNYIRIGKNTNIQDNSVLHVQHDTGPLIIGNGVTVGHNANLHGCKIGDNCLIGIGAIVLTGARVGKNCIIAAGAVVKENAVIQDGSLVAGVPGSVKKSLGEIEISSIKESANNYIKYVKNFRRGVI</sequence>
<dbReference type="InterPro" id="IPR001451">
    <property type="entry name" value="Hexapep"/>
</dbReference>
<dbReference type="InterPro" id="IPR011004">
    <property type="entry name" value="Trimer_LpxA-like_sf"/>
</dbReference>
<name>A0A519BAT3_9DELT</name>
<evidence type="ECO:0000313" key="1">
    <source>
        <dbReference type="EMBL" id="RZD14383.1"/>
    </source>
</evidence>
<dbReference type="PANTHER" id="PTHR13061:SF29">
    <property type="entry name" value="GAMMA CARBONIC ANHYDRASE-LIKE 1, MITOCHONDRIAL-RELATED"/>
    <property type="match status" value="1"/>
</dbReference>
<gene>
    <name evidence="1" type="ORF">EVJ47_06885</name>
</gene>
<dbReference type="EMBL" id="SGBD01000003">
    <property type="protein sequence ID" value="RZD14383.1"/>
    <property type="molecule type" value="Genomic_DNA"/>
</dbReference>
<dbReference type="Gene3D" id="2.160.10.10">
    <property type="entry name" value="Hexapeptide repeat proteins"/>
    <property type="match status" value="1"/>
</dbReference>
<proteinExistence type="predicted"/>
<dbReference type="PANTHER" id="PTHR13061">
    <property type="entry name" value="DYNACTIN SUBUNIT P25"/>
    <property type="match status" value="1"/>
</dbReference>
<reference evidence="1 2" key="1">
    <citation type="submission" date="2019-01" db="EMBL/GenBank/DDBJ databases">
        <title>Insights into ecological role of a new deltaproteobacterial order Candidatus Sinidesulfobacterales (Sva0485) by metagenomics and metatranscriptomics.</title>
        <authorList>
            <person name="Tan S."/>
            <person name="Liu J."/>
            <person name="Fang Y."/>
            <person name="Hedlund B.P."/>
            <person name="Lian Z.H."/>
            <person name="Huang L.Y."/>
            <person name="Li J.T."/>
            <person name="Huang L.N."/>
            <person name="Li W.J."/>
            <person name="Jiang H.C."/>
            <person name="Dong H.L."/>
            <person name="Shu W.S."/>
        </authorList>
    </citation>
    <scope>NUCLEOTIDE SEQUENCE [LARGE SCALE GENOMIC DNA]</scope>
    <source>
        <strain evidence="1">AP3</strain>
    </source>
</reference>
<organism evidence="1 2">
    <name type="scientific">Candidatus Acidulodesulfobacterium ferriphilum</name>
    <dbReference type="NCBI Taxonomy" id="2597223"/>
    <lineage>
        <taxon>Bacteria</taxon>
        <taxon>Deltaproteobacteria</taxon>
        <taxon>Candidatus Acidulodesulfobacterales</taxon>
        <taxon>Candidatus Acidulodesulfobacterium</taxon>
    </lineage>
</organism>
<comment type="caution">
    <text evidence="1">The sequence shown here is derived from an EMBL/GenBank/DDBJ whole genome shotgun (WGS) entry which is preliminary data.</text>
</comment>
<dbReference type="Proteomes" id="UP000320813">
    <property type="component" value="Unassembled WGS sequence"/>
</dbReference>
<protein>
    <submittedName>
        <fullName evidence="1">Gamma carbonic anhydrase family protein</fullName>
    </submittedName>
</protein>
<evidence type="ECO:0000313" key="2">
    <source>
        <dbReference type="Proteomes" id="UP000320813"/>
    </source>
</evidence>
<accession>A0A519BAT3</accession>